<dbReference type="CDD" id="cd16464">
    <property type="entry name" value="RING-H2_Pirh2-like"/>
    <property type="match status" value="1"/>
</dbReference>
<evidence type="ECO:0008006" key="11">
    <source>
        <dbReference type="Google" id="ProtNLM"/>
    </source>
</evidence>
<comment type="caution">
    <text evidence="9">The sequence shown here is derived from an EMBL/GenBank/DDBJ whole genome shotgun (WGS) entry which is preliminary data.</text>
</comment>
<dbReference type="GO" id="GO:0016874">
    <property type="term" value="F:ligase activity"/>
    <property type="evidence" value="ECO:0007669"/>
    <property type="project" value="UniProtKB-KW"/>
</dbReference>
<dbReference type="PANTHER" id="PTHR21319:SF39">
    <property type="entry name" value="ZINC FINGER PROTEIN"/>
    <property type="match status" value="1"/>
</dbReference>
<dbReference type="SUPFAM" id="SSF57850">
    <property type="entry name" value="RING/U-box"/>
    <property type="match status" value="1"/>
</dbReference>
<sequence>MAGGEPQNEEEEEDQEEDTTVILDSSNLHSLEGVKLVDAPILFFALSHKAFVKELEELYQIAVEVVESGGGSSLDRRQLVNDLGRRFDFFKLVYRYHCAAEDEIIFPELDTKIKNVVSTSALEHKRVNEDFDSVLQFLDLLMKESEDFTDLFQKLMFSMGSLKSIICEHMLKEEKLVFPLVIKQFPSEEQAKLVWQYVCSVPIALLEDFLAWLASSLSPNEHIDLLDCIKIVVSQEETLQEVVISWLDNKKQSPAGACNIYRQGARFYSGHANLPDILKIYPDTFHFGEEEQSKTYSIYTSNGSNPIDGIHIWNTALTRDFRKVLDELYQIRSSNSISNLSSVVVQLRFFSDVLIFYSNALDRIFYPMVNELSKNVLPLYCTRLVDKSQIERLESLLYGELQGGAQPSNFLKELCKELELLVREISKNLIYIETEIRSSIGKNCDHKMQLWLLYAGLQMMPLGLLKCTVLWFCATLSDDQYKTMLDAMTDKCPLANKSFSSLLHEWVHMGYLGKISMERFTKDLQENFIRGLYFKSEQISEDIFSNSKSEVQAHTKFNTIELEPILVIKDNITISNPSTSLSKISEKFESGGVILHKLSPQMWRNILSVLRHPAEDDISKKVLALESRPIDHFVCFHKALIRDLDHIVFLSASMAKSCQFIPDLCRCFELLKFLYDLHSDSEDEVVFPALELKRKLKNITHSFAIDHKLEAEQFAKVLALLNDVSRLHDDRDKLRNGSEQFRQLCLKLHETFLSLQKIISEHIHREEIELWPLFEEYFSTEEQEKIVGHMLGRTRAETLQEITPWLMSVLSQDEQHALISLWRKATKNTNFDEWLGEWWEGMNSYCVAKDEEGSCFPPSLAADPLEVVSLYLGEQTRELQGNWVAKANNLSEKEVADCNFEHSGSLSQLSKDLKGGQNDDKYESLVKCSEEFDEKKVKEIVDCTDQADKESQNIQVCHDEHPLALNQKELETAIRKVSCDSTLNSEKKSHIIQSLIMSRWIVTQQNSKTLNAAANDKEEDLGQYPSYQDSLNLTFGCKHYKRNCKLLAACCKKLFTCIKCHDELMDHSVERKAIRKMMCMKCLAIQPIGPKCSNSACNNFSMAKYYCGICKLFDNERQIYHCPYCNLCRVGKGLGIDYFHCMNCNACMSRSLSVHICREKCFEDNCPICHEYIFTSSSPVKALPCGHLMHSICFQEYTYTHYTCPICSKSLGDMQVYFGMLDALLAEEKIPEEYSGQTQVILCNDCERRGNASFHWLYHKCPHCGSYNTRLL</sequence>
<dbReference type="Gene3D" id="3.30.40.10">
    <property type="entry name" value="Zinc/RING finger domain, C3HC4 (zinc finger)"/>
    <property type="match status" value="1"/>
</dbReference>
<dbReference type="PANTHER" id="PTHR21319">
    <property type="entry name" value="RING FINGER AND CHY ZINC FINGER DOMAIN-CONTAINING PROTEIN 1"/>
    <property type="match status" value="1"/>
</dbReference>
<evidence type="ECO:0000259" key="6">
    <source>
        <dbReference type="PROSITE" id="PS50089"/>
    </source>
</evidence>
<protein>
    <recommendedName>
        <fullName evidence="11">Zinc finger protein</fullName>
    </recommendedName>
</protein>
<evidence type="ECO:0000313" key="9">
    <source>
        <dbReference type="EMBL" id="KAL3528294.1"/>
    </source>
</evidence>
<feature type="domain" description="CHY-type" evidence="7">
    <location>
        <begin position="1030"/>
        <end position="1099"/>
    </location>
</feature>
<evidence type="ECO:0000256" key="2">
    <source>
        <dbReference type="ARBA" id="ARBA00022723"/>
    </source>
</evidence>
<dbReference type="InterPro" id="IPR013083">
    <property type="entry name" value="Znf_RING/FYVE/PHD"/>
</dbReference>
<dbReference type="PROSITE" id="PS51266">
    <property type="entry name" value="ZF_CHY"/>
    <property type="match status" value="1"/>
</dbReference>
<keyword evidence="2" id="KW-0479">Metal-binding</keyword>
<dbReference type="EMBL" id="JBJUIK010000004">
    <property type="protein sequence ID" value="KAL3528294.1"/>
    <property type="molecule type" value="Genomic_DNA"/>
</dbReference>
<dbReference type="InterPro" id="IPR037274">
    <property type="entry name" value="Znf_CHY_sf"/>
</dbReference>
<dbReference type="GO" id="GO:0061630">
    <property type="term" value="F:ubiquitin protein ligase activity"/>
    <property type="evidence" value="ECO:0007669"/>
    <property type="project" value="UniProtKB-ARBA"/>
</dbReference>
<gene>
    <name evidence="9" type="ORF">ACH5RR_007616</name>
</gene>
<organism evidence="9 10">
    <name type="scientific">Cinchona calisaya</name>
    <dbReference type="NCBI Taxonomy" id="153742"/>
    <lineage>
        <taxon>Eukaryota</taxon>
        <taxon>Viridiplantae</taxon>
        <taxon>Streptophyta</taxon>
        <taxon>Embryophyta</taxon>
        <taxon>Tracheophyta</taxon>
        <taxon>Spermatophyta</taxon>
        <taxon>Magnoliopsida</taxon>
        <taxon>eudicotyledons</taxon>
        <taxon>Gunneridae</taxon>
        <taxon>Pentapetalae</taxon>
        <taxon>asterids</taxon>
        <taxon>lamiids</taxon>
        <taxon>Gentianales</taxon>
        <taxon>Rubiaceae</taxon>
        <taxon>Cinchonoideae</taxon>
        <taxon>Cinchoneae</taxon>
        <taxon>Cinchona</taxon>
    </lineage>
</organism>
<dbReference type="Pfam" id="PF01814">
    <property type="entry name" value="Hemerythrin"/>
    <property type="match status" value="1"/>
</dbReference>
<feature type="domain" description="CTCHY-type" evidence="8">
    <location>
        <begin position="1102"/>
        <end position="1165"/>
    </location>
</feature>
<keyword evidence="3 5" id="KW-0863">Zinc-finger</keyword>
<dbReference type="SUPFAM" id="SSF161245">
    <property type="entry name" value="Zinc hairpin stack"/>
    <property type="match status" value="1"/>
</dbReference>
<dbReference type="Pfam" id="PF14599">
    <property type="entry name" value="zinc_ribbon_6"/>
    <property type="match status" value="1"/>
</dbReference>
<dbReference type="PROSITE" id="PS50089">
    <property type="entry name" value="ZF_RING_2"/>
    <property type="match status" value="1"/>
</dbReference>
<reference evidence="9 10" key="1">
    <citation type="submission" date="2024-11" db="EMBL/GenBank/DDBJ databases">
        <title>A near-complete genome assembly of Cinchona calisaya.</title>
        <authorList>
            <person name="Lian D.C."/>
            <person name="Zhao X.W."/>
            <person name="Wei L."/>
        </authorList>
    </citation>
    <scope>NUCLEOTIDE SEQUENCE [LARGE SCALE GENOMIC DNA]</scope>
    <source>
        <tissue evidence="9">Nenye</tissue>
    </source>
</reference>
<dbReference type="Pfam" id="PF05495">
    <property type="entry name" value="zf-CHY"/>
    <property type="match status" value="1"/>
</dbReference>
<keyword evidence="4" id="KW-0862">Zinc</keyword>
<dbReference type="InterPro" id="IPR012312">
    <property type="entry name" value="Hemerythrin-like"/>
</dbReference>
<dbReference type="InterPro" id="IPR039512">
    <property type="entry name" value="RCHY1_zinc-ribbon"/>
</dbReference>
<dbReference type="InterPro" id="IPR037275">
    <property type="entry name" value="Znf_CTCHY_sf"/>
</dbReference>
<dbReference type="Proteomes" id="UP001630127">
    <property type="component" value="Unassembled WGS sequence"/>
</dbReference>
<dbReference type="SUPFAM" id="SSF161219">
    <property type="entry name" value="CHY zinc finger-like"/>
    <property type="match status" value="1"/>
</dbReference>
<evidence type="ECO:0000256" key="4">
    <source>
        <dbReference type="ARBA" id="ARBA00022833"/>
    </source>
</evidence>
<dbReference type="InterPro" id="IPR017921">
    <property type="entry name" value="Znf_CTCHY"/>
</dbReference>
<dbReference type="GO" id="GO:0006879">
    <property type="term" value="P:intracellular iron ion homeostasis"/>
    <property type="evidence" value="ECO:0007669"/>
    <property type="project" value="UniProtKB-ARBA"/>
</dbReference>
<dbReference type="Gene3D" id="1.20.120.520">
    <property type="entry name" value="nmb1532 protein domain like"/>
    <property type="match status" value="2"/>
</dbReference>
<evidence type="ECO:0000259" key="7">
    <source>
        <dbReference type="PROSITE" id="PS51266"/>
    </source>
</evidence>
<dbReference type="PROSITE" id="PS51270">
    <property type="entry name" value="ZF_CTCHY"/>
    <property type="match status" value="1"/>
</dbReference>
<dbReference type="InterPro" id="IPR008913">
    <property type="entry name" value="Znf_CHY"/>
</dbReference>
<keyword evidence="1" id="KW-0436">Ligase</keyword>
<dbReference type="Pfam" id="PF13639">
    <property type="entry name" value="zf-RING_2"/>
    <property type="match status" value="1"/>
</dbReference>
<accession>A0ABD3A9B4</accession>
<dbReference type="CDD" id="cd12108">
    <property type="entry name" value="Hr-like"/>
    <property type="match status" value="2"/>
</dbReference>
<dbReference type="Gene3D" id="2.20.28.10">
    <property type="match status" value="1"/>
</dbReference>
<dbReference type="FunFam" id="3.30.40.10:FF:000208">
    <property type="entry name" value="Zinc finger protein-related isoform 1"/>
    <property type="match status" value="1"/>
</dbReference>
<evidence type="ECO:0000256" key="3">
    <source>
        <dbReference type="ARBA" id="ARBA00022771"/>
    </source>
</evidence>
<dbReference type="InterPro" id="IPR001841">
    <property type="entry name" value="Znf_RING"/>
</dbReference>
<dbReference type="GO" id="GO:0008270">
    <property type="term" value="F:zinc ion binding"/>
    <property type="evidence" value="ECO:0007669"/>
    <property type="project" value="UniProtKB-KW"/>
</dbReference>
<name>A0ABD3A9B4_9GENT</name>
<feature type="domain" description="RING-type" evidence="6">
    <location>
        <begin position="1166"/>
        <end position="1208"/>
    </location>
</feature>
<evidence type="ECO:0000313" key="10">
    <source>
        <dbReference type="Proteomes" id="UP001630127"/>
    </source>
</evidence>
<evidence type="ECO:0000256" key="1">
    <source>
        <dbReference type="ARBA" id="ARBA00022598"/>
    </source>
</evidence>
<dbReference type="AlphaFoldDB" id="A0ABD3A9B4"/>
<keyword evidence="10" id="KW-1185">Reference proteome</keyword>
<evidence type="ECO:0000256" key="5">
    <source>
        <dbReference type="PROSITE-ProRule" id="PRU00601"/>
    </source>
</evidence>
<dbReference type="SMART" id="SM00184">
    <property type="entry name" value="RING"/>
    <property type="match status" value="1"/>
</dbReference>
<evidence type="ECO:0000259" key="8">
    <source>
        <dbReference type="PROSITE" id="PS51270"/>
    </source>
</evidence>
<proteinExistence type="predicted"/>